<dbReference type="InterPro" id="IPR022761">
    <property type="entry name" value="Fumarate_lyase_N"/>
</dbReference>
<dbReference type="UniPathway" id="UPA00075">
    <property type="reaction ID" value="UER00336"/>
</dbReference>
<accession>F1KVB0</accession>
<feature type="domain" description="Adenylosuccinate lyase C-terminal" evidence="2">
    <location>
        <begin position="373"/>
        <end position="455"/>
    </location>
</feature>
<dbReference type="SUPFAM" id="SSF48557">
    <property type="entry name" value="L-aspartase-like"/>
    <property type="match status" value="1"/>
</dbReference>
<dbReference type="PANTHER" id="PTHR43172:SF1">
    <property type="entry name" value="ADENYLOSUCCINATE LYASE"/>
    <property type="match status" value="1"/>
</dbReference>
<dbReference type="GO" id="GO:0005829">
    <property type="term" value="C:cytosol"/>
    <property type="evidence" value="ECO:0007669"/>
    <property type="project" value="TreeGrafter"/>
</dbReference>
<dbReference type="GO" id="GO:0004018">
    <property type="term" value="F:N6-(1,2-dicarboxyethyl)AMP AMP-lyase (fumarate-forming) activity"/>
    <property type="evidence" value="ECO:0007669"/>
    <property type="project" value="InterPro"/>
</dbReference>
<dbReference type="SMART" id="SM00998">
    <property type="entry name" value="ADSL_C"/>
    <property type="match status" value="1"/>
</dbReference>
<dbReference type="Gene3D" id="1.10.40.30">
    <property type="entry name" value="Fumarase/aspartase (C-terminal domain)"/>
    <property type="match status" value="1"/>
</dbReference>
<dbReference type="NCBIfam" id="TIGR00928">
    <property type="entry name" value="purB"/>
    <property type="match status" value="1"/>
</dbReference>
<dbReference type="InterPro" id="IPR008948">
    <property type="entry name" value="L-Aspartase-like"/>
</dbReference>
<evidence type="ECO:0000259" key="2">
    <source>
        <dbReference type="SMART" id="SM00998"/>
    </source>
</evidence>
<dbReference type="AlphaFoldDB" id="F1KVB0"/>
<sequence>MNSKNTYESVLKERWCRQSPLLSIFSEKNKIIVWRQMWIWLAEAERELGLKQVTQAAIEEMLKSKELIDWESVREEEKHLKHDVMAHNHVYGKMCPKARGIIHLGATSCFVQDNTDLILQRQALDVLLKRFATCLVRLADFADLTKEVVTVGRTHYQTASLVTVGKRATIWAQDLLVAFKQLENFRDEMRFRGVKGATGTQDSFMALFNNDEQKVCKLDDLVTAKAGFAQHFNISGQTYPRHQDCLLFNALALLGASMTKVCTDIRILQSMGELMEPFESSQVGSSAMPYKRNPMKCERVCSLARRLITTAQDALFTFASQGLERTLDDSAIRRIDIPDSFLIADAILTTFQNIAEGLSVQHEHVARVVNEELPFLALEKAMMWLTEEGADRQVAHERIREVALAAKEAQKIAPVSIESILADSFFDKVRERVLSVASQPLLFTGRCAQQTTAFLNDELRPAVQKYIKDEDLVKKVTLDV</sequence>
<evidence type="ECO:0000256" key="1">
    <source>
        <dbReference type="ARBA" id="ARBA00023239"/>
    </source>
</evidence>
<organism evidence="3">
    <name type="scientific">Ascaris suum</name>
    <name type="common">Pig roundworm</name>
    <name type="synonym">Ascaris lumbricoides</name>
    <dbReference type="NCBI Taxonomy" id="6253"/>
    <lineage>
        <taxon>Eukaryota</taxon>
        <taxon>Metazoa</taxon>
        <taxon>Ecdysozoa</taxon>
        <taxon>Nematoda</taxon>
        <taxon>Chromadorea</taxon>
        <taxon>Rhabditida</taxon>
        <taxon>Spirurina</taxon>
        <taxon>Ascaridomorpha</taxon>
        <taxon>Ascaridoidea</taxon>
        <taxon>Ascarididae</taxon>
        <taxon>Ascaris</taxon>
    </lineage>
</organism>
<dbReference type="GO" id="GO:0006189">
    <property type="term" value="P:'de novo' IMP biosynthetic process"/>
    <property type="evidence" value="ECO:0007669"/>
    <property type="project" value="UniProtKB-UniPathway"/>
</dbReference>
<protein>
    <submittedName>
        <fullName evidence="3">Adenylosuccinate lyase</fullName>
    </submittedName>
</protein>
<dbReference type="UniPathway" id="UPA00074">
    <property type="reaction ID" value="UER00132"/>
</dbReference>
<name>F1KVB0_ASCSU</name>
<dbReference type="PROSITE" id="PS00163">
    <property type="entry name" value="FUMARATE_LYASES"/>
    <property type="match status" value="1"/>
</dbReference>
<dbReference type="GO" id="GO:0070626">
    <property type="term" value="F:(S)-2-(5-amino-1-(5-phospho-D-ribosyl)imidazole-4-carboxamido) succinate lyase (fumarate-forming) activity"/>
    <property type="evidence" value="ECO:0007669"/>
    <property type="project" value="TreeGrafter"/>
</dbReference>
<dbReference type="InterPro" id="IPR019468">
    <property type="entry name" value="AdenyloSucc_lyase_C"/>
</dbReference>
<dbReference type="CDD" id="cd03302">
    <property type="entry name" value="Adenylsuccinate_lyase_2"/>
    <property type="match status" value="1"/>
</dbReference>
<dbReference type="Pfam" id="PF00206">
    <property type="entry name" value="Lyase_1"/>
    <property type="match status" value="1"/>
</dbReference>
<keyword evidence="1 3" id="KW-0456">Lyase</keyword>
<dbReference type="PANTHER" id="PTHR43172">
    <property type="entry name" value="ADENYLOSUCCINATE LYASE"/>
    <property type="match status" value="1"/>
</dbReference>
<dbReference type="Gene3D" id="1.20.200.10">
    <property type="entry name" value="Fumarase/aspartase (Central domain)"/>
    <property type="match status" value="1"/>
</dbReference>
<reference evidence="3" key="1">
    <citation type="journal article" date="2011" name="Genome Res.">
        <title>Deep small RNA sequencing from the nematode Ascaris reveals conservation, functional diversification, and novel developmental profiles.</title>
        <authorList>
            <person name="Wang J."/>
            <person name="Czech B."/>
            <person name="Crunk A."/>
            <person name="Wallace A."/>
            <person name="Mitreva M."/>
            <person name="Hannon G.J."/>
            <person name="Davis R.E."/>
        </authorList>
    </citation>
    <scope>NUCLEOTIDE SEQUENCE</scope>
</reference>
<dbReference type="InterPro" id="IPR020557">
    <property type="entry name" value="Fumarate_lyase_CS"/>
</dbReference>
<dbReference type="Gene3D" id="1.10.275.60">
    <property type="match status" value="1"/>
</dbReference>
<dbReference type="InterPro" id="IPR000362">
    <property type="entry name" value="Fumarate_lyase_fam"/>
</dbReference>
<dbReference type="EMBL" id="JI166480">
    <property type="protein sequence ID" value="ADY41814.1"/>
    <property type="molecule type" value="mRNA"/>
</dbReference>
<dbReference type="PRINTS" id="PR00149">
    <property type="entry name" value="FUMRATELYASE"/>
</dbReference>
<proteinExistence type="evidence at transcript level"/>
<dbReference type="InterPro" id="IPR004769">
    <property type="entry name" value="Pur_lyase"/>
</dbReference>
<evidence type="ECO:0000313" key="3">
    <source>
        <dbReference type="EMBL" id="ADY41814.1"/>
    </source>
</evidence>
<dbReference type="GO" id="GO:0044208">
    <property type="term" value="P:'de novo' AMP biosynthetic process"/>
    <property type="evidence" value="ECO:0007669"/>
    <property type="project" value="UniProtKB-UniPathway"/>
</dbReference>